<reference evidence="3 4" key="1">
    <citation type="submission" date="2018-09" db="EMBL/GenBank/DDBJ databases">
        <title>Genome sequencing of strain 6GH32-13.</title>
        <authorList>
            <person name="Weon H.-Y."/>
            <person name="Heo J."/>
            <person name="Kwon S.-W."/>
        </authorList>
    </citation>
    <scope>NUCLEOTIDE SEQUENCE [LARGE SCALE GENOMIC DNA]</scope>
    <source>
        <strain evidence="3 4">5GH32-13</strain>
    </source>
</reference>
<evidence type="ECO:0000313" key="4">
    <source>
        <dbReference type="Proteomes" id="UP000263900"/>
    </source>
</evidence>
<name>A0A3B7MRE0_9BACT</name>
<dbReference type="Pfam" id="PF13884">
    <property type="entry name" value="Peptidase_S74"/>
    <property type="match status" value="1"/>
</dbReference>
<evidence type="ECO:0000259" key="2">
    <source>
        <dbReference type="PROSITE" id="PS51688"/>
    </source>
</evidence>
<feature type="coiled-coil region" evidence="1">
    <location>
        <begin position="493"/>
        <end position="520"/>
    </location>
</feature>
<proteinExistence type="predicted"/>
<feature type="domain" description="Peptidase S74" evidence="2">
    <location>
        <begin position="385"/>
        <end position="507"/>
    </location>
</feature>
<dbReference type="KEGG" id="pseg:D3H65_21255"/>
<dbReference type="InterPro" id="IPR030392">
    <property type="entry name" value="S74_ICA"/>
</dbReference>
<evidence type="ECO:0000313" key="3">
    <source>
        <dbReference type="EMBL" id="AXY76367.1"/>
    </source>
</evidence>
<dbReference type="OrthoDB" id="9807669at2"/>
<protein>
    <recommendedName>
        <fullName evidence="2">Peptidase S74 domain-containing protein</fullName>
    </recommendedName>
</protein>
<dbReference type="SUPFAM" id="SSF101967">
    <property type="entry name" value="Adhesin YadA, collagen-binding domain"/>
    <property type="match status" value="1"/>
</dbReference>
<dbReference type="AlphaFoldDB" id="A0A3B7MRE0"/>
<organism evidence="3 4">
    <name type="scientific">Paraflavitalea soli</name>
    <dbReference type="NCBI Taxonomy" id="2315862"/>
    <lineage>
        <taxon>Bacteria</taxon>
        <taxon>Pseudomonadati</taxon>
        <taxon>Bacteroidota</taxon>
        <taxon>Chitinophagia</taxon>
        <taxon>Chitinophagales</taxon>
        <taxon>Chitinophagaceae</taxon>
        <taxon>Paraflavitalea</taxon>
    </lineage>
</organism>
<dbReference type="InterPro" id="IPR011049">
    <property type="entry name" value="Serralysin-like_metalloprot_C"/>
</dbReference>
<evidence type="ECO:0000256" key="1">
    <source>
        <dbReference type="SAM" id="Coils"/>
    </source>
</evidence>
<gene>
    <name evidence="3" type="ORF">D3H65_21255</name>
</gene>
<keyword evidence="4" id="KW-1185">Reference proteome</keyword>
<dbReference type="Proteomes" id="UP000263900">
    <property type="component" value="Chromosome"/>
</dbReference>
<keyword evidence="1" id="KW-0175">Coiled coil</keyword>
<accession>A0A3B7MRE0</accession>
<dbReference type="EMBL" id="CP032157">
    <property type="protein sequence ID" value="AXY76367.1"/>
    <property type="molecule type" value="Genomic_DNA"/>
</dbReference>
<dbReference type="PROSITE" id="PS51688">
    <property type="entry name" value="ICA"/>
    <property type="match status" value="1"/>
</dbReference>
<sequence length="524" mass="55425">MGRWAAGSDHQAGEAINNRSIKITPRMKNLLLFLLLAIVSLQGIAQNVGIGTTTPDASAALDIKSTKGGLLIPAMSQAQRNTISLPATGLLIFQTDGTAGFYYNSGSTTTPAWVGIGGNSGWQLGGNSGTNPAINFIGTADNQPLVFKVNSIRAGYTDSLTYNTGWGFRTMESATTGNFNTAIGYKAMVQNADGLQNAAVGANSLRYNISGSRNSALGMSSLGSNTTGNANVAIGNYAMASNISGGANTANGYYCMTSNTTGGANTASGSQTLLYNTTGFYNTAFGYQSMFFSTTGSNNTAIGSSALYSNETGSKLVALGDSALMSNITGFGNVAIGASANVATGNLQNAVAIGYNTVVNASNKIRLGNSLITVIEGQVPYTFPSDGRFKTNIDESVKGLDFIMQLRPVVYNFQSKKYDEFTSGQASEGVKFIGLRDYSEAEKVRHNGFIAQEVEEAARKAQYEFDGVVAPRNNRETYGLSYSQFVVPLVKAVQEQQRNIAVLEKENADLKKRIEKLEALIINK</sequence>
<dbReference type="Gene3D" id="2.150.10.10">
    <property type="entry name" value="Serralysin-like metalloprotease, C-terminal"/>
    <property type="match status" value="1"/>
</dbReference>